<protein>
    <submittedName>
        <fullName evidence="2">Glycosyl transferase family protein</fullName>
    </submittedName>
</protein>
<proteinExistence type="predicted"/>
<dbReference type="PANTHER" id="PTHR45947:SF13">
    <property type="entry name" value="TRANSFERASE"/>
    <property type="match status" value="1"/>
</dbReference>
<dbReference type="PANTHER" id="PTHR45947">
    <property type="entry name" value="SULFOQUINOVOSYL TRANSFERASE SQD2"/>
    <property type="match status" value="1"/>
</dbReference>
<reference evidence="2 3" key="1">
    <citation type="journal article" date="2012" name="Front. Microbiol.">
        <title>Draft Genome Sequence of the Virulent Strain 01-B526 of the Fish Pathogen Aeromonas salmonicida.</title>
        <authorList>
            <person name="Charette S.J."/>
            <person name="Brochu F."/>
            <person name="Boyle B."/>
            <person name="Filion G."/>
            <person name="Tanaka K.H."/>
            <person name="Derome N."/>
        </authorList>
    </citation>
    <scope>NUCLEOTIDE SEQUENCE [LARGE SCALE GENOMIC DNA]</scope>
    <source>
        <strain evidence="2 3">01-B526</strain>
    </source>
</reference>
<sequence>MPLYMDAGFCLSDIICIVPEQCLTIALCHVDLASLCTNYGMSKDAAAINSKVDTIYGQYDAVFVPSVFLKNNYLLNINSTVVSFLGVDTEMFKPSLCHEVTDVMKVIYVGRLSREKNLHLFIDAAENLREQGLNIEWTFVGSGPMLETLETLSTSGNIRFMGERPSEIVAMELKRNDLFITGCDFEAFGITVSEAMACGLPVMTSYRGGNAEQYEHFSSGINFDIADMDSLLNGMKYFYYHKAERIKMGEIARRSVTSWSMAVDNMEIAISSLKN</sequence>
<organism evidence="2 3">
    <name type="scientific">Aeromonas salmonicida subsp. salmonicida 01-B526</name>
    <dbReference type="NCBI Taxonomy" id="1076135"/>
    <lineage>
        <taxon>Bacteria</taxon>
        <taxon>Pseudomonadati</taxon>
        <taxon>Pseudomonadota</taxon>
        <taxon>Gammaproteobacteria</taxon>
        <taxon>Aeromonadales</taxon>
        <taxon>Aeromonadaceae</taxon>
        <taxon>Aeromonas</taxon>
    </lineage>
</organism>
<dbReference type="Pfam" id="PF00534">
    <property type="entry name" value="Glycos_transf_1"/>
    <property type="match status" value="1"/>
</dbReference>
<dbReference type="InterPro" id="IPR050194">
    <property type="entry name" value="Glycosyltransferase_grp1"/>
</dbReference>
<dbReference type="SUPFAM" id="SSF53756">
    <property type="entry name" value="UDP-Glycosyltransferase/glycogen phosphorylase"/>
    <property type="match status" value="1"/>
</dbReference>
<keyword evidence="3" id="KW-1185">Reference proteome</keyword>
<dbReference type="Gene3D" id="3.40.50.2000">
    <property type="entry name" value="Glycogen Phosphorylase B"/>
    <property type="match status" value="2"/>
</dbReference>
<accession>A0ABP2N686</accession>
<dbReference type="CDD" id="cd03801">
    <property type="entry name" value="GT4_PimA-like"/>
    <property type="match status" value="1"/>
</dbReference>
<gene>
    <name evidence="2" type="ORF">IYQ_00020</name>
</gene>
<dbReference type="EMBL" id="AGVO01000001">
    <property type="protein sequence ID" value="EHI54478.1"/>
    <property type="molecule type" value="Genomic_DNA"/>
</dbReference>
<evidence type="ECO:0000313" key="2">
    <source>
        <dbReference type="EMBL" id="EHI54478.1"/>
    </source>
</evidence>
<name>A0ABP2N686_AERSS</name>
<evidence type="ECO:0000259" key="1">
    <source>
        <dbReference type="Pfam" id="PF00534"/>
    </source>
</evidence>
<keyword evidence="2" id="KW-0808">Transferase</keyword>
<comment type="caution">
    <text evidence="2">The sequence shown here is derived from an EMBL/GenBank/DDBJ whole genome shotgun (WGS) entry which is preliminary data.</text>
</comment>
<dbReference type="InterPro" id="IPR001296">
    <property type="entry name" value="Glyco_trans_1"/>
</dbReference>
<evidence type="ECO:0000313" key="3">
    <source>
        <dbReference type="Proteomes" id="UP000006428"/>
    </source>
</evidence>
<dbReference type="GO" id="GO:0016740">
    <property type="term" value="F:transferase activity"/>
    <property type="evidence" value="ECO:0007669"/>
    <property type="project" value="UniProtKB-KW"/>
</dbReference>
<feature type="domain" description="Glycosyl transferase family 1" evidence="1">
    <location>
        <begin position="105"/>
        <end position="254"/>
    </location>
</feature>
<dbReference type="Proteomes" id="UP000006428">
    <property type="component" value="Unassembled WGS sequence"/>
</dbReference>